<dbReference type="AlphaFoldDB" id="A0A0C1GNA3"/>
<reference evidence="1 2" key="1">
    <citation type="submission" date="2014-12" db="EMBL/GenBank/DDBJ databases">
        <title>Genome sequence of Morococcus cerebrosus.</title>
        <authorList>
            <person name="Shin S.-K."/>
            <person name="Yi H."/>
        </authorList>
    </citation>
    <scope>NUCLEOTIDE SEQUENCE [LARGE SCALE GENOMIC DNA]</scope>
    <source>
        <strain evidence="1 2">CIP 81.93</strain>
    </source>
</reference>
<organism evidence="1 2">
    <name type="scientific">Morococcus cerebrosus</name>
    <dbReference type="NCBI Taxonomy" id="1056807"/>
    <lineage>
        <taxon>Bacteria</taxon>
        <taxon>Pseudomonadati</taxon>
        <taxon>Pseudomonadota</taxon>
        <taxon>Betaproteobacteria</taxon>
        <taxon>Neisseriales</taxon>
        <taxon>Neisseriaceae</taxon>
        <taxon>Morococcus</taxon>
    </lineage>
</organism>
<comment type="caution">
    <text evidence="1">The sequence shown here is derived from an EMBL/GenBank/DDBJ whole genome shotgun (WGS) entry which is preliminary data.</text>
</comment>
<name>A0A0C1GNA3_9NEIS</name>
<dbReference type="EMBL" id="JUFZ01000080">
    <property type="protein sequence ID" value="KIC06891.1"/>
    <property type="molecule type" value="Genomic_DNA"/>
</dbReference>
<protein>
    <submittedName>
        <fullName evidence="1">Uncharacterized protein</fullName>
    </submittedName>
</protein>
<evidence type="ECO:0000313" key="2">
    <source>
        <dbReference type="Proteomes" id="UP000031390"/>
    </source>
</evidence>
<dbReference type="Proteomes" id="UP000031390">
    <property type="component" value="Unassembled WGS sequence"/>
</dbReference>
<sequence>MYRLISDNLYHDIKKPSRNTRDTVSLPCIPAWLFHNNLYHSVM</sequence>
<evidence type="ECO:0000313" key="1">
    <source>
        <dbReference type="EMBL" id="KIC06891.1"/>
    </source>
</evidence>
<gene>
    <name evidence="1" type="ORF">MCC93_17160</name>
</gene>
<accession>A0A0C1GNA3</accession>
<proteinExistence type="predicted"/>